<dbReference type="GO" id="GO:0045494">
    <property type="term" value="P:photoreceptor cell maintenance"/>
    <property type="evidence" value="ECO:0007669"/>
    <property type="project" value="UniProtKB-ARBA"/>
</dbReference>
<dbReference type="Proteomes" id="UP000094527">
    <property type="component" value="Unassembled WGS sequence"/>
</dbReference>
<dbReference type="STRING" id="48709.A0A1D2MWI2"/>
<dbReference type="InterPro" id="IPR014756">
    <property type="entry name" value="Ig_E-set"/>
</dbReference>
<dbReference type="InterPro" id="IPR014753">
    <property type="entry name" value="Arrestin_N"/>
</dbReference>
<dbReference type="GO" id="GO:0016060">
    <property type="term" value="P:negative regulation of phospholipase C-activating phototransduction signaling pathway"/>
    <property type="evidence" value="ECO:0007669"/>
    <property type="project" value="UniProtKB-ARBA"/>
</dbReference>
<dbReference type="InterPro" id="IPR000698">
    <property type="entry name" value="Arrestin"/>
</dbReference>
<dbReference type="GO" id="GO:0007608">
    <property type="term" value="P:sensory perception of smell"/>
    <property type="evidence" value="ECO:0007669"/>
    <property type="project" value="UniProtKB-ARBA"/>
</dbReference>
<proteinExistence type="inferred from homology"/>
<dbReference type="FunFam" id="2.60.40.640:FF:000020">
    <property type="entry name" value="Arrestin, Arr2"/>
    <property type="match status" value="1"/>
</dbReference>
<feature type="domain" description="Arrestin C-terminal-like" evidence="3">
    <location>
        <begin position="208"/>
        <end position="364"/>
    </location>
</feature>
<dbReference type="InterPro" id="IPR011022">
    <property type="entry name" value="Arrestin_C-like"/>
</dbReference>
<dbReference type="AlphaFoldDB" id="A0A1D2MWI2"/>
<evidence type="ECO:0000313" key="4">
    <source>
        <dbReference type="EMBL" id="ODM97025.1"/>
    </source>
</evidence>
<organism evidence="4 5">
    <name type="scientific">Orchesella cincta</name>
    <name type="common">Springtail</name>
    <name type="synonym">Podura cincta</name>
    <dbReference type="NCBI Taxonomy" id="48709"/>
    <lineage>
        <taxon>Eukaryota</taxon>
        <taxon>Metazoa</taxon>
        <taxon>Ecdysozoa</taxon>
        <taxon>Arthropoda</taxon>
        <taxon>Hexapoda</taxon>
        <taxon>Collembola</taxon>
        <taxon>Entomobryomorpha</taxon>
        <taxon>Entomobryoidea</taxon>
        <taxon>Orchesellidae</taxon>
        <taxon>Orchesellinae</taxon>
        <taxon>Orchesella</taxon>
    </lineage>
</organism>
<dbReference type="Gene3D" id="2.60.40.840">
    <property type="match status" value="1"/>
</dbReference>
<evidence type="ECO:0000256" key="2">
    <source>
        <dbReference type="ARBA" id="ARBA00022606"/>
    </source>
</evidence>
<dbReference type="PANTHER" id="PTHR11792">
    <property type="entry name" value="ARRESTIN"/>
    <property type="match status" value="1"/>
</dbReference>
<keyword evidence="2" id="KW-0716">Sensory transduction</keyword>
<dbReference type="PROSITE" id="PS00295">
    <property type="entry name" value="ARRESTINS"/>
    <property type="match status" value="1"/>
</dbReference>
<sequence>MIPLIFLLAMQVVAVKVFKKTAPNGKVTVYLGKRDFVDRLDGVCDPVDGVIVIDNDYLRDRRIYGQVMTTFRYGREEDEVMGLKFSKDMVLCKEQVVPPHHNKKQNPSDLTPIQEKLLKKLDNQNAFPFTFNLPDLAPPSVTLQHGENDAGRPLGVEYEMKAFVAENDQDPGHRRSTVSLRIRKVQHAALTRGQKQPSVLVSKGFTFSAGKINLEVTLDRDIYYHGEEMAANVHISNTSKKSVRNIKVMVVQHCEVTMVNAHFTKTVAHLETREGCPITPGASLTKSFHLRPCASNNKDKRGIALDGHLKDEDVNLASTTMVPGNPNDALGFVVSYSLRVKLNLGTLGGELQADLPFKLVHPGPDAEDIKEISFKGSKDRATYQKQCYAKDADEEENIVFEDFAKLRMSMSEIDN</sequence>
<keyword evidence="5" id="KW-1185">Reference proteome</keyword>
<evidence type="ECO:0000259" key="3">
    <source>
        <dbReference type="SMART" id="SM01017"/>
    </source>
</evidence>
<dbReference type="PANTHER" id="PTHR11792:SF23">
    <property type="entry name" value="PHOSRESTIN-1"/>
    <property type="match status" value="1"/>
</dbReference>
<dbReference type="InterPro" id="IPR017864">
    <property type="entry name" value="Arrestin_CS"/>
</dbReference>
<comment type="caution">
    <text evidence="4">The sequence shown here is derived from an EMBL/GenBank/DDBJ whole genome shotgun (WGS) entry which is preliminary data.</text>
</comment>
<dbReference type="InterPro" id="IPR011021">
    <property type="entry name" value="Arrestin-like_N"/>
</dbReference>
<dbReference type="Pfam" id="PF00339">
    <property type="entry name" value="Arrestin_N"/>
    <property type="match status" value="1"/>
</dbReference>
<dbReference type="Gene3D" id="2.60.40.640">
    <property type="match status" value="1"/>
</dbReference>
<dbReference type="OMA" id="RYENSCY"/>
<evidence type="ECO:0000256" key="1">
    <source>
        <dbReference type="ARBA" id="ARBA00005298"/>
    </source>
</evidence>
<dbReference type="PRINTS" id="PR00309">
    <property type="entry name" value="ARRESTIN"/>
</dbReference>
<dbReference type="SMART" id="SM01017">
    <property type="entry name" value="Arrestin_C"/>
    <property type="match status" value="1"/>
</dbReference>
<reference evidence="4 5" key="1">
    <citation type="journal article" date="2016" name="Genome Biol. Evol.">
        <title>Gene Family Evolution Reflects Adaptation to Soil Environmental Stressors in the Genome of the Collembolan Orchesella cincta.</title>
        <authorList>
            <person name="Faddeeva-Vakhrusheva A."/>
            <person name="Derks M.F."/>
            <person name="Anvar S.Y."/>
            <person name="Agamennone V."/>
            <person name="Suring W."/>
            <person name="Smit S."/>
            <person name="van Straalen N.M."/>
            <person name="Roelofs D."/>
        </authorList>
    </citation>
    <scope>NUCLEOTIDE SEQUENCE [LARGE SCALE GENOMIC DNA]</scope>
    <source>
        <tissue evidence="4">Mixed pool</tissue>
    </source>
</reference>
<protein>
    <submittedName>
        <fullName evidence="4">Arrestin</fullName>
    </submittedName>
</protein>
<accession>A0A1D2MWI2</accession>
<gene>
    <name evidence="4" type="ORF">Ocin01_09658</name>
</gene>
<comment type="similarity">
    <text evidence="1">Belongs to the arrestin family.</text>
</comment>
<dbReference type="GO" id="GO:0007165">
    <property type="term" value="P:signal transduction"/>
    <property type="evidence" value="ECO:0007669"/>
    <property type="project" value="InterPro"/>
</dbReference>
<evidence type="ECO:0000313" key="5">
    <source>
        <dbReference type="Proteomes" id="UP000094527"/>
    </source>
</evidence>
<dbReference type="SUPFAM" id="SSF81296">
    <property type="entry name" value="E set domains"/>
    <property type="match status" value="2"/>
</dbReference>
<dbReference type="EMBL" id="LJIJ01000478">
    <property type="protein sequence ID" value="ODM97025.1"/>
    <property type="molecule type" value="Genomic_DNA"/>
</dbReference>
<name>A0A1D2MWI2_ORCCI</name>
<dbReference type="GO" id="GO:0002031">
    <property type="term" value="P:G protein-coupled receptor internalization"/>
    <property type="evidence" value="ECO:0007669"/>
    <property type="project" value="TreeGrafter"/>
</dbReference>
<dbReference type="FunFam" id="2.60.40.840:FF:000002">
    <property type="entry name" value="Arrestin 3"/>
    <property type="match status" value="1"/>
</dbReference>
<dbReference type="GO" id="GO:0001664">
    <property type="term" value="F:G protein-coupled receptor binding"/>
    <property type="evidence" value="ECO:0007669"/>
    <property type="project" value="TreeGrafter"/>
</dbReference>
<dbReference type="OrthoDB" id="298939at2759"/>
<dbReference type="Pfam" id="PF02752">
    <property type="entry name" value="Arrestin_C"/>
    <property type="match status" value="1"/>
</dbReference>
<dbReference type="GO" id="GO:0005737">
    <property type="term" value="C:cytoplasm"/>
    <property type="evidence" value="ECO:0007669"/>
    <property type="project" value="TreeGrafter"/>
</dbReference>
<dbReference type="InterPro" id="IPR014752">
    <property type="entry name" value="Arrestin-like_C"/>
</dbReference>